<keyword evidence="1" id="KW-0812">Transmembrane</keyword>
<dbReference type="RefSeq" id="WP_185101710.1">
    <property type="nucleotide sequence ID" value="NZ_BAAAXY010000181.1"/>
</dbReference>
<feature type="transmembrane region" description="Helical" evidence="1">
    <location>
        <begin position="117"/>
        <end position="138"/>
    </location>
</feature>
<sequence>MSEHDDLSAEAALREVGRARDTVRKSSRQGAWFFLGMWLGNTAYWLITLLGPEAVRDYAIWVPIALVVAGALYLARQRVYGRLQSRLSRSVTYAFVGTTVIGAVYNMFLHPRDPSPLWVMADVLVALIAGAPLLYGAVRIFRSAEDQ</sequence>
<organism evidence="2 3">
    <name type="scientific">Nonomuraea rubra</name>
    <dbReference type="NCBI Taxonomy" id="46180"/>
    <lineage>
        <taxon>Bacteria</taxon>
        <taxon>Bacillati</taxon>
        <taxon>Actinomycetota</taxon>
        <taxon>Actinomycetes</taxon>
        <taxon>Streptosporangiales</taxon>
        <taxon>Streptosporangiaceae</taxon>
        <taxon>Nonomuraea</taxon>
    </lineage>
</organism>
<keyword evidence="2" id="KW-0449">Lipoprotein</keyword>
<feature type="transmembrane region" description="Helical" evidence="1">
    <location>
        <begin position="87"/>
        <end position="105"/>
    </location>
</feature>
<keyword evidence="1" id="KW-1133">Transmembrane helix</keyword>
<evidence type="ECO:0000313" key="3">
    <source>
        <dbReference type="Proteomes" id="UP000565579"/>
    </source>
</evidence>
<accession>A0A7X0NP33</accession>
<comment type="caution">
    <text evidence="2">The sequence shown here is derived from an EMBL/GenBank/DDBJ whole genome shotgun (WGS) entry which is preliminary data.</text>
</comment>
<evidence type="ECO:0000256" key="1">
    <source>
        <dbReference type="SAM" id="Phobius"/>
    </source>
</evidence>
<keyword evidence="2" id="KW-0012">Acyltransferase</keyword>
<dbReference type="Proteomes" id="UP000565579">
    <property type="component" value="Unassembled WGS sequence"/>
</dbReference>
<keyword evidence="1" id="KW-0472">Membrane</keyword>
<proteinExistence type="predicted"/>
<feature type="transmembrane region" description="Helical" evidence="1">
    <location>
        <begin position="30"/>
        <end position="52"/>
    </location>
</feature>
<dbReference type="AlphaFoldDB" id="A0A7X0NP33"/>
<protein>
    <submittedName>
        <fullName evidence="2">Apolipoprotein N-acyltransferase</fullName>
    </submittedName>
</protein>
<dbReference type="GO" id="GO:0016746">
    <property type="term" value="F:acyltransferase activity"/>
    <property type="evidence" value="ECO:0007669"/>
    <property type="project" value="UniProtKB-KW"/>
</dbReference>
<reference evidence="2 3" key="1">
    <citation type="submission" date="2020-08" db="EMBL/GenBank/DDBJ databases">
        <title>Sequencing the genomes of 1000 actinobacteria strains.</title>
        <authorList>
            <person name="Klenk H.-P."/>
        </authorList>
    </citation>
    <scope>NUCLEOTIDE SEQUENCE [LARGE SCALE GENOMIC DNA]</scope>
    <source>
        <strain evidence="2 3">DSM 43768</strain>
    </source>
</reference>
<gene>
    <name evidence="2" type="ORF">HD593_001781</name>
</gene>
<keyword evidence="2" id="KW-0808">Transferase</keyword>
<name>A0A7X0NP33_9ACTN</name>
<dbReference type="EMBL" id="JACHMI010000001">
    <property type="protein sequence ID" value="MBB6546986.1"/>
    <property type="molecule type" value="Genomic_DNA"/>
</dbReference>
<evidence type="ECO:0000313" key="2">
    <source>
        <dbReference type="EMBL" id="MBB6546986.1"/>
    </source>
</evidence>
<keyword evidence="3" id="KW-1185">Reference proteome</keyword>
<feature type="transmembrane region" description="Helical" evidence="1">
    <location>
        <begin position="58"/>
        <end position="75"/>
    </location>
</feature>